<sequence>MAKKLEKADTSITVLIEKFNAGELGIPEIQRDYVWNKSQVKDLVESLYKEYPTGLIYLQRAPKPNSALSERSSCKVLSPSNAL</sequence>
<evidence type="ECO:0000313" key="2">
    <source>
        <dbReference type="EMBL" id="EPG59472.1"/>
    </source>
</evidence>
<accession>A0AAV3JJ19</accession>
<gene>
    <name evidence="2" type="ORF">LEP1GSC103_3783</name>
</gene>
<comment type="caution">
    <text evidence="2">The sequence shown here is derived from an EMBL/GenBank/DDBJ whole genome shotgun (WGS) entry which is preliminary data.</text>
</comment>
<reference evidence="2 3" key="1">
    <citation type="submission" date="2013-04" db="EMBL/GenBank/DDBJ databases">
        <authorList>
            <person name="Harkins D.M."/>
            <person name="Durkin A.S."/>
            <person name="Brinkac L.M."/>
            <person name="Haft D.H."/>
            <person name="Selengut J.D."/>
            <person name="Sanka R."/>
            <person name="DePew J."/>
            <person name="Purushe J."/>
            <person name="Chanthongthip A."/>
            <person name="Lattana O."/>
            <person name="Phetsouvanh R."/>
            <person name="Newton P.N."/>
            <person name="Vinetz J.M."/>
            <person name="Sutton G.G."/>
            <person name="Nierman W.C."/>
            <person name="Fouts D.E."/>
        </authorList>
    </citation>
    <scope>NUCLEOTIDE SEQUENCE [LARGE SCALE GENOMIC DNA]</scope>
    <source>
        <strain evidence="2 3">UI 09931</strain>
    </source>
</reference>
<protein>
    <submittedName>
        <fullName evidence="2">PF03235 domain protein</fullName>
    </submittedName>
</protein>
<dbReference type="EMBL" id="AHNP02000003">
    <property type="protein sequence ID" value="EPG59472.1"/>
    <property type="molecule type" value="Genomic_DNA"/>
</dbReference>
<evidence type="ECO:0000313" key="3">
    <source>
        <dbReference type="Proteomes" id="UP000014570"/>
    </source>
</evidence>
<proteinExistence type="predicted"/>
<dbReference type="InterPro" id="IPR004919">
    <property type="entry name" value="GmrSD_N"/>
</dbReference>
<name>A0AAV3JJ19_LEPBO</name>
<dbReference type="PANTHER" id="PTHR37292">
    <property type="entry name" value="VNG6097C"/>
    <property type="match status" value="1"/>
</dbReference>
<organism evidence="2 3">
    <name type="scientific">Leptospira borgpetersenii serovar Javanica str. UI 09931</name>
    <dbReference type="NCBI Taxonomy" id="1049767"/>
    <lineage>
        <taxon>Bacteria</taxon>
        <taxon>Pseudomonadati</taxon>
        <taxon>Spirochaetota</taxon>
        <taxon>Spirochaetia</taxon>
        <taxon>Leptospirales</taxon>
        <taxon>Leptospiraceae</taxon>
        <taxon>Leptospira</taxon>
    </lineage>
</organism>
<dbReference type="Proteomes" id="UP000014570">
    <property type="component" value="Unassembled WGS sequence"/>
</dbReference>
<dbReference type="AlphaFoldDB" id="A0AAV3JJ19"/>
<dbReference type="Pfam" id="PF03235">
    <property type="entry name" value="GmrSD_N"/>
    <property type="match status" value="1"/>
</dbReference>
<dbReference type="PANTHER" id="PTHR37292:SF2">
    <property type="entry name" value="DUF262 DOMAIN-CONTAINING PROTEIN"/>
    <property type="match status" value="1"/>
</dbReference>
<feature type="domain" description="GmrSD restriction endonucleases N-terminal" evidence="1">
    <location>
        <begin position="17"/>
        <end position="62"/>
    </location>
</feature>
<evidence type="ECO:0000259" key="1">
    <source>
        <dbReference type="Pfam" id="PF03235"/>
    </source>
</evidence>